<evidence type="ECO:0000313" key="1">
    <source>
        <dbReference type="EMBL" id="MCP1111562.1"/>
    </source>
</evidence>
<dbReference type="Proteomes" id="UP001523565">
    <property type="component" value="Unassembled WGS sequence"/>
</dbReference>
<dbReference type="Gene3D" id="1.25.40.10">
    <property type="entry name" value="Tetratricopeptide repeat domain"/>
    <property type="match status" value="1"/>
</dbReference>
<dbReference type="SUPFAM" id="SSF48452">
    <property type="entry name" value="TPR-like"/>
    <property type="match status" value="1"/>
</dbReference>
<evidence type="ECO:0008006" key="3">
    <source>
        <dbReference type="Google" id="ProtNLM"/>
    </source>
</evidence>
<sequence length="435" mass="51749">MDSLRKQAQEARKNRRFQQAVGIYRQIWNEKNSDKWLGWEYAQSLKMIGDIETALSVCKTTYRLDKNFCYNNDLMSWCVYERYFKEDKKIKSDYEMQQLERVAKSIIALIAQKPENAYENIVFAMVNLYKKTANNESRNKALEWLEKLDVDKLPTNSKTYQSENVRSGVIELASRKEEYYATKSKLLVKLRMYEECINCCEAARKEIHTFHYDNDIWIEARRFYSIGMKRNQDEGIAGLMKLLLKHEHWAFMFYIAELLESKERLEEALLYCYRALLVKEPDYMKVNVISFTANLLERLGEKELAKKHLLYARIIRMEKGWSVLSIVEEHLFNNEENLTAIKRYDMEKIWLQGLKEKEDVYYGKVFKILNKGKSGFIKMKSETIYYKGKNVYGSKQINEGTYVCFIVDKSFDFKKQTEGKEAKYIEIVKRVKKMP</sequence>
<gene>
    <name evidence="1" type="ORF">NK118_15055</name>
</gene>
<name>A0ABT1ELJ3_9FIRM</name>
<comment type="caution">
    <text evidence="1">The sequence shown here is derived from an EMBL/GenBank/DDBJ whole genome shotgun (WGS) entry which is preliminary data.</text>
</comment>
<proteinExistence type="predicted"/>
<dbReference type="InterPro" id="IPR011990">
    <property type="entry name" value="TPR-like_helical_dom_sf"/>
</dbReference>
<reference evidence="1 2" key="1">
    <citation type="journal article" date="2022" name="Genome Biol. Evol.">
        <title>Host diet, physiology and behaviors set the stage for Lachnospiraceae cladogenesis.</title>
        <authorList>
            <person name="Vera-Ponce De Leon A."/>
            <person name="Schneider M."/>
            <person name="Jahnes B.C."/>
            <person name="Sadowski V."/>
            <person name="Camuy-Velez L.A."/>
            <person name="Duan J."/>
            <person name="Sabree Z.L."/>
        </authorList>
    </citation>
    <scope>NUCLEOTIDE SEQUENCE [LARGE SCALE GENOMIC DNA]</scope>
    <source>
        <strain evidence="1 2">PAL227</strain>
    </source>
</reference>
<organism evidence="1 2">
    <name type="scientific">Ohessyouella blattaphilus</name>
    <dbReference type="NCBI Taxonomy" id="2949333"/>
    <lineage>
        <taxon>Bacteria</taxon>
        <taxon>Bacillati</taxon>
        <taxon>Bacillota</taxon>
        <taxon>Clostridia</taxon>
        <taxon>Lachnospirales</taxon>
        <taxon>Lachnospiraceae</taxon>
        <taxon>Ohessyouella</taxon>
    </lineage>
</organism>
<dbReference type="EMBL" id="JAMZFV010000051">
    <property type="protein sequence ID" value="MCP1111562.1"/>
    <property type="molecule type" value="Genomic_DNA"/>
</dbReference>
<keyword evidence="2" id="KW-1185">Reference proteome</keyword>
<accession>A0ABT1ELJ3</accession>
<dbReference type="RefSeq" id="WP_262070419.1">
    <property type="nucleotide sequence ID" value="NZ_JAMXOC010000051.1"/>
</dbReference>
<protein>
    <recommendedName>
        <fullName evidence="3">Tetratricopeptide repeat protein</fullName>
    </recommendedName>
</protein>
<evidence type="ECO:0000313" key="2">
    <source>
        <dbReference type="Proteomes" id="UP001523565"/>
    </source>
</evidence>